<dbReference type="Proteomes" id="UP000250140">
    <property type="component" value="Unassembled WGS sequence"/>
</dbReference>
<keyword evidence="3" id="KW-1133">Transmembrane helix</keyword>
<keyword evidence="3" id="KW-0812">Transmembrane</keyword>
<feature type="region of interest" description="Disordered" evidence="2">
    <location>
        <begin position="1"/>
        <end position="20"/>
    </location>
</feature>
<dbReference type="Gene3D" id="4.10.240.10">
    <property type="entry name" value="Zn(2)-C6 fungal-type DNA-binding domain"/>
    <property type="match status" value="1"/>
</dbReference>
<feature type="region of interest" description="Disordered" evidence="2">
    <location>
        <begin position="60"/>
        <end position="109"/>
    </location>
</feature>
<dbReference type="InterPro" id="IPR001138">
    <property type="entry name" value="Zn2Cys6_DnaBD"/>
</dbReference>
<feature type="domain" description="Zn(2)-C6 fungal-type" evidence="4">
    <location>
        <begin position="18"/>
        <end position="51"/>
    </location>
</feature>
<evidence type="ECO:0000313" key="5">
    <source>
        <dbReference type="EMBL" id="OCL13418.1"/>
    </source>
</evidence>
<evidence type="ECO:0000256" key="3">
    <source>
        <dbReference type="SAM" id="Phobius"/>
    </source>
</evidence>
<evidence type="ECO:0000256" key="1">
    <source>
        <dbReference type="ARBA" id="ARBA00023242"/>
    </source>
</evidence>
<dbReference type="OrthoDB" id="3682316at2759"/>
<keyword evidence="6" id="KW-1185">Reference proteome</keyword>
<dbReference type="EMBL" id="KV748725">
    <property type="protein sequence ID" value="OCL13418.1"/>
    <property type="molecule type" value="Genomic_DNA"/>
</dbReference>
<dbReference type="SUPFAM" id="SSF57701">
    <property type="entry name" value="Zn2/Cys6 DNA-binding domain"/>
    <property type="match status" value="1"/>
</dbReference>
<sequence length="454" mass="49219">MPTAASSTPPFPTTKRSACDRCRNQKLRCPPKESGTESCARCTRQGVQCVTSYSNPLGRTARASAPITSQRNSRPALLPGLDSRPNGMEASSRPGPQMRPWPSPVQGASQNKAPLAQNFLPFSATEDNLNIFGLCDHGSVSSDLLIFSDNANSEKTAGLLYEDSDDFTSFHSTPAPAAGGRIDFMQTAKELQQTHDGSIDEQSLENGASDFECDPRLSKLGLELSRQLSLCTATYEPWDDTAMVDRSDSERAEGMMNQNSISNPNSFGDALCGTSEFLTIIEAYGLAERPSAGSENGPGTTRIFRPSLGIIIILNLLSAYLQIIAIFDNLILRLYKQLCGRTSQGSVAELQIVPGLRIASFSIQQGDLQTKILIQAILHQFEMIEEMLGLPAEFRVSDRPDAFTGLLGDKQAKSLLKAVIEGKGNLIALDQICGSSTLGSLRENIKNVRQFLDM</sequence>
<keyword evidence="1" id="KW-0539">Nucleus</keyword>
<evidence type="ECO:0000259" key="4">
    <source>
        <dbReference type="PROSITE" id="PS50048"/>
    </source>
</evidence>
<dbReference type="AlphaFoldDB" id="A0A8E2FAM1"/>
<dbReference type="GO" id="GO:0000981">
    <property type="term" value="F:DNA-binding transcription factor activity, RNA polymerase II-specific"/>
    <property type="evidence" value="ECO:0007669"/>
    <property type="project" value="InterPro"/>
</dbReference>
<reference evidence="5 6" key="1">
    <citation type="journal article" date="2016" name="Nat. Commun.">
        <title>Ectomycorrhizal ecology is imprinted in the genome of the dominant symbiotic fungus Cenococcum geophilum.</title>
        <authorList>
            <consortium name="DOE Joint Genome Institute"/>
            <person name="Peter M."/>
            <person name="Kohler A."/>
            <person name="Ohm R.A."/>
            <person name="Kuo A."/>
            <person name="Krutzmann J."/>
            <person name="Morin E."/>
            <person name="Arend M."/>
            <person name="Barry K.W."/>
            <person name="Binder M."/>
            <person name="Choi C."/>
            <person name="Clum A."/>
            <person name="Copeland A."/>
            <person name="Grisel N."/>
            <person name="Haridas S."/>
            <person name="Kipfer T."/>
            <person name="LaButti K."/>
            <person name="Lindquist E."/>
            <person name="Lipzen A."/>
            <person name="Maire R."/>
            <person name="Meier B."/>
            <person name="Mihaltcheva S."/>
            <person name="Molinier V."/>
            <person name="Murat C."/>
            <person name="Poggeler S."/>
            <person name="Quandt C.A."/>
            <person name="Sperisen C."/>
            <person name="Tritt A."/>
            <person name="Tisserant E."/>
            <person name="Crous P.W."/>
            <person name="Henrissat B."/>
            <person name="Nehls U."/>
            <person name="Egli S."/>
            <person name="Spatafora J.W."/>
            <person name="Grigoriev I.V."/>
            <person name="Martin F.M."/>
        </authorList>
    </citation>
    <scope>NUCLEOTIDE SEQUENCE [LARGE SCALE GENOMIC DNA]</scope>
    <source>
        <strain evidence="5 6">CBS 207.34</strain>
    </source>
</reference>
<dbReference type="PROSITE" id="PS50048">
    <property type="entry name" value="ZN2_CY6_FUNGAL_2"/>
    <property type="match status" value="1"/>
</dbReference>
<keyword evidence="3" id="KW-0472">Membrane</keyword>
<dbReference type="GO" id="GO:0008270">
    <property type="term" value="F:zinc ion binding"/>
    <property type="evidence" value="ECO:0007669"/>
    <property type="project" value="InterPro"/>
</dbReference>
<gene>
    <name evidence="5" type="ORF">AOQ84DRAFT_415424</name>
</gene>
<evidence type="ECO:0000256" key="2">
    <source>
        <dbReference type="SAM" id="MobiDB-lite"/>
    </source>
</evidence>
<proteinExistence type="predicted"/>
<name>A0A8E2FAM1_9PEZI</name>
<feature type="transmembrane region" description="Helical" evidence="3">
    <location>
        <begin position="308"/>
        <end position="327"/>
    </location>
</feature>
<evidence type="ECO:0000313" key="6">
    <source>
        <dbReference type="Proteomes" id="UP000250140"/>
    </source>
</evidence>
<dbReference type="SMART" id="SM00066">
    <property type="entry name" value="GAL4"/>
    <property type="match status" value="1"/>
</dbReference>
<dbReference type="InterPro" id="IPR036864">
    <property type="entry name" value="Zn2-C6_fun-type_DNA-bd_sf"/>
</dbReference>
<accession>A0A8E2FAM1</accession>
<organism evidence="5 6">
    <name type="scientific">Glonium stellatum</name>
    <dbReference type="NCBI Taxonomy" id="574774"/>
    <lineage>
        <taxon>Eukaryota</taxon>
        <taxon>Fungi</taxon>
        <taxon>Dikarya</taxon>
        <taxon>Ascomycota</taxon>
        <taxon>Pezizomycotina</taxon>
        <taxon>Dothideomycetes</taxon>
        <taxon>Pleosporomycetidae</taxon>
        <taxon>Gloniales</taxon>
        <taxon>Gloniaceae</taxon>
        <taxon>Glonium</taxon>
    </lineage>
</organism>
<dbReference type="PROSITE" id="PS00463">
    <property type="entry name" value="ZN2_CY6_FUNGAL_1"/>
    <property type="match status" value="1"/>
</dbReference>
<protein>
    <recommendedName>
        <fullName evidence="4">Zn(2)-C6 fungal-type domain-containing protein</fullName>
    </recommendedName>
</protein>
<dbReference type="Pfam" id="PF00172">
    <property type="entry name" value="Zn_clus"/>
    <property type="match status" value="1"/>
</dbReference>
<dbReference type="CDD" id="cd00067">
    <property type="entry name" value="GAL4"/>
    <property type="match status" value="1"/>
</dbReference>